<name>K9HD40_9PROT</name>
<comment type="caution">
    <text evidence="2">The sequence shown here is derived from an EMBL/GenBank/DDBJ whole genome shotgun (WGS) entry which is preliminary data.</text>
</comment>
<keyword evidence="3" id="KW-1185">Reference proteome</keyword>
<sequence>MRTPLDDGDDGRETPDLVTPLATYAFLIARARHLDAAEQSSEADMELGPLETPREAGVERDATRDELREALDDLTDDQKAEVLAVVWLGRDDYDASSWDDALADAASGRTRRATAYLMETPGLGDLMAEGLASLGVPEEDLEDVE</sequence>
<protein>
    <recommendedName>
        <fullName evidence="4">DUF3775 domain-containing protein</fullName>
    </recommendedName>
</protein>
<dbReference type="OrthoDB" id="5641374at2"/>
<proteinExistence type="predicted"/>
<dbReference type="eggNOG" id="ENOG5032ZE4">
    <property type="taxonomic scope" value="Bacteria"/>
</dbReference>
<organism evidence="2 3">
    <name type="scientific">Caenispirillum salinarum AK4</name>
    <dbReference type="NCBI Taxonomy" id="1238182"/>
    <lineage>
        <taxon>Bacteria</taxon>
        <taxon>Pseudomonadati</taxon>
        <taxon>Pseudomonadota</taxon>
        <taxon>Alphaproteobacteria</taxon>
        <taxon>Rhodospirillales</taxon>
        <taxon>Novispirillaceae</taxon>
        <taxon>Caenispirillum</taxon>
    </lineage>
</organism>
<dbReference type="RefSeq" id="WP_009541683.1">
    <property type="nucleotide sequence ID" value="NZ_ANHY01000016.1"/>
</dbReference>
<dbReference type="AlphaFoldDB" id="K9HD40"/>
<dbReference type="EMBL" id="ANHY01000016">
    <property type="protein sequence ID" value="EKV28453.1"/>
    <property type="molecule type" value="Genomic_DNA"/>
</dbReference>
<evidence type="ECO:0000256" key="1">
    <source>
        <dbReference type="SAM" id="MobiDB-lite"/>
    </source>
</evidence>
<dbReference type="InterPro" id="IPR022254">
    <property type="entry name" value="DUF3775"/>
</dbReference>
<evidence type="ECO:0000313" key="3">
    <source>
        <dbReference type="Proteomes" id="UP000009881"/>
    </source>
</evidence>
<dbReference type="Pfam" id="PF12616">
    <property type="entry name" value="DUF3775"/>
    <property type="match status" value="1"/>
</dbReference>
<feature type="region of interest" description="Disordered" evidence="1">
    <location>
        <begin position="37"/>
        <end position="61"/>
    </location>
</feature>
<gene>
    <name evidence="2" type="ORF">C882_1027</name>
</gene>
<evidence type="ECO:0008006" key="4">
    <source>
        <dbReference type="Google" id="ProtNLM"/>
    </source>
</evidence>
<feature type="compositionally biased region" description="Basic and acidic residues" evidence="1">
    <location>
        <begin position="52"/>
        <end position="61"/>
    </location>
</feature>
<dbReference type="Proteomes" id="UP000009881">
    <property type="component" value="Unassembled WGS sequence"/>
</dbReference>
<evidence type="ECO:0000313" key="2">
    <source>
        <dbReference type="EMBL" id="EKV28453.1"/>
    </source>
</evidence>
<dbReference type="STRING" id="1238182.C882_1027"/>
<accession>K9HD40</accession>
<reference evidence="2 3" key="1">
    <citation type="journal article" date="2013" name="Genome Announc.">
        <title>Draft Genome Sequence of an Alphaproteobacterium, Caenispirillum salinarum AK4(T), Isolated from a Solar Saltern.</title>
        <authorList>
            <person name="Khatri I."/>
            <person name="Singh A."/>
            <person name="Korpole S."/>
            <person name="Pinnaka A.K."/>
            <person name="Subramanian S."/>
        </authorList>
    </citation>
    <scope>NUCLEOTIDE SEQUENCE [LARGE SCALE GENOMIC DNA]</scope>
    <source>
        <strain evidence="2 3">AK4</strain>
    </source>
</reference>